<evidence type="ECO:0000313" key="8">
    <source>
        <dbReference type="EMBL" id="KJZ73088.1"/>
    </source>
</evidence>
<keyword evidence="1" id="KW-0723">Serine/threonine-protein kinase</keyword>
<feature type="region of interest" description="Disordered" evidence="6">
    <location>
        <begin position="212"/>
        <end position="300"/>
    </location>
</feature>
<dbReference type="SUPFAM" id="SSF56112">
    <property type="entry name" value="Protein kinase-like (PK-like)"/>
    <property type="match status" value="1"/>
</dbReference>
<feature type="domain" description="Alpha-type protein kinase" evidence="7">
    <location>
        <begin position="291"/>
        <end position="509"/>
    </location>
</feature>
<evidence type="ECO:0000256" key="4">
    <source>
        <dbReference type="ARBA" id="ARBA00022777"/>
    </source>
</evidence>
<dbReference type="EMBL" id="KQ030538">
    <property type="protein sequence ID" value="KJZ73088.1"/>
    <property type="molecule type" value="Genomic_DNA"/>
</dbReference>
<evidence type="ECO:0000256" key="1">
    <source>
        <dbReference type="ARBA" id="ARBA00022527"/>
    </source>
</evidence>
<feature type="compositionally biased region" description="Polar residues" evidence="6">
    <location>
        <begin position="277"/>
        <end position="295"/>
    </location>
</feature>
<dbReference type="PANTHER" id="PTHR45992:SF11">
    <property type="entry name" value="ALPHA-TYPE PROTEIN KINASE DOMAIN-CONTAINING PROTEIN"/>
    <property type="match status" value="1"/>
</dbReference>
<dbReference type="GO" id="GO:0004674">
    <property type="term" value="F:protein serine/threonine kinase activity"/>
    <property type="evidence" value="ECO:0007669"/>
    <property type="project" value="UniProtKB-KW"/>
</dbReference>
<dbReference type="Gene3D" id="3.30.200.20">
    <property type="entry name" value="Phosphorylase Kinase, domain 1"/>
    <property type="match status" value="1"/>
</dbReference>
<keyword evidence="9" id="KW-1185">Reference proteome</keyword>
<dbReference type="PANTHER" id="PTHR45992">
    <property type="entry name" value="EUKARYOTIC ELONGATION FACTOR 2 KINASE-RELATED"/>
    <property type="match status" value="1"/>
</dbReference>
<dbReference type="Proteomes" id="UP000054481">
    <property type="component" value="Unassembled WGS sequence"/>
</dbReference>
<dbReference type="OrthoDB" id="301415at2759"/>
<dbReference type="CDD" id="cd17509">
    <property type="entry name" value="Alpha_kinase"/>
    <property type="match status" value="1"/>
</dbReference>
<gene>
    <name evidence="8" type="ORF">HIM_07472</name>
</gene>
<feature type="compositionally biased region" description="Polar residues" evidence="6">
    <location>
        <begin position="75"/>
        <end position="101"/>
    </location>
</feature>
<feature type="region of interest" description="Disordered" evidence="6">
    <location>
        <begin position="510"/>
        <end position="540"/>
    </location>
</feature>
<keyword evidence="5" id="KW-0067">ATP-binding</keyword>
<proteinExistence type="predicted"/>
<feature type="region of interest" description="Disordered" evidence="6">
    <location>
        <begin position="74"/>
        <end position="122"/>
    </location>
</feature>
<evidence type="ECO:0000256" key="5">
    <source>
        <dbReference type="ARBA" id="ARBA00022840"/>
    </source>
</evidence>
<dbReference type="SMART" id="SM00811">
    <property type="entry name" value="Alpha_kinase"/>
    <property type="match status" value="1"/>
</dbReference>
<name>A0A0F7ZTG8_9HYPO</name>
<feature type="compositionally biased region" description="Polar residues" evidence="6">
    <location>
        <begin position="17"/>
        <end position="39"/>
    </location>
</feature>
<dbReference type="InterPro" id="IPR051852">
    <property type="entry name" value="Alpha-type_PK"/>
</dbReference>
<evidence type="ECO:0000259" key="7">
    <source>
        <dbReference type="PROSITE" id="PS51158"/>
    </source>
</evidence>
<dbReference type="AlphaFoldDB" id="A0A0F7ZTG8"/>
<keyword evidence="2" id="KW-0808">Transferase</keyword>
<evidence type="ECO:0000256" key="6">
    <source>
        <dbReference type="SAM" id="MobiDB-lite"/>
    </source>
</evidence>
<reference evidence="8 9" key="1">
    <citation type="journal article" date="2014" name="Genome Biol. Evol.">
        <title>Comparative genomics and transcriptomics analyses reveal divergent lifestyle features of nematode endoparasitic fungus Hirsutella minnesotensis.</title>
        <authorList>
            <person name="Lai Y."/>
            <person name="Liu K."/>
            <person name="Zhang X."/>
            <person name="Zhang X."/>
            <person name="Li K."/>
            <person name="Wang N."/>
            <person name="Shu C."/>
            <person name="Wu Y."/>
            <person name="Wang C."/>
            <person name="Bushley K.E."/>
            <person name="Xiang M."/>
            <person name="Liu X."/>
        </authorList>
    </citation>
    <scope>NUCLEOTIDE SEQUENCE [LARGE SCALE GENOMIC DNA]</scope>
    <source>
        <strain evidence="8 9">3608</strain>
    </source>
</reference>
<dbReference type="Pfam" id="PF02816">
    <property type="entry name" value="Alpha_kinase"/>
    <property type="match status" value="1"/>
</dbReference>
<protein>
    <recommendedName>
        <fullName evidence="7">Alpha-type protein kinase domain-containing protein</fullName>
    </recommendedName>
</protein>
<dbReference type="InterPro" id="IPR011009">
    <property type="entry name" value="Kinase-like_dom_sf"/>
</dbReference>
<sequence>MAPSNSAGESRLKKSTKNVSVQKSNAGTTSRSGVVQTGISPTVDTASKAGETTKAKALATTGVNDKKHAVGANVPTAQTGTRGNAETRRSQQVGSSANQVTRPIGSAQRLTRSHTVNSDPRNYYGLPSVGRIGTGNYSVRNVEGPLATGPLAGGSYIGTALGSHRGSQVPVGGSYAGTVLGSYRGCQIPAGGSYAGTALGGQSGSQIPYRHVESQRITSRSGAGEGNPGSRSNAYNPSQQRGGTVGASGDKSGTTARQPTAASSSRRSARTAADQSKGLSVASNATSPPQSTLTTDGGRRNKSFSAAISYHSIMFPFAEGTFRYAGRGTYTSGERKNEACVVKWFKDRSDISEDWYKFDIMVTSMALEIINEFNKLKLIPEVIKINMPEVWKSEDVIELWSGRRTLVEPFIQNWKKFNSNSGWNVRNDKEAYGLQALSHFSYHVSGGKHVLCDLQGGLYVNQIILSDPVILSRTREFGVTDLGPDGITQFFNEHKCNKYCKNWLKPQGPKTQSTVSTVQGTTMRSLTSQSNRERRRAERPMGTMVMGTVLEEDC</sequence>
<feature type="compositionally biased region" description="Low complexity" evidence="6">
    <location>
        <begin position="254"/>
        <end position="273"/>
    </location>
</feature>
<dbReference type="GO" id="GO:0005524">
    <property type="term" value="F:ATP binding"/>
    <property type="evidence" value="ECO:0007669"/>
    <property type="project" value="UniProtKB-KW"/>
</dbReference>
<dbReference type="PROSITE" id="PS51158">
    <property type="entry name" value="ALPHA_KINASE"/>
    <property type="match status" value="1"/>
</dbReference>
<dbReference type="InterPro" id="IPR004166">
    <property type="entry name" value="a-kinase_dom"/>
</dbReference>
<keyword evidence="4" id="KW-0418">Kinase</keyword>
<accession>A0A0F7ZTG8</accession>
<organism evidence="8 9">
    <name type="scientific">Hirsutella minnesotensis 3608</name>
    <dbReference type="NCBI Taxonomy" id="1043627"/>
    <lineage>
        <taxon>Eukaryota</taxon>
        <taxon>Fungi</taxon>
        <taxon>Dikarya</taxon>
        <taxon>Ascomycota</taxon>
        <taxon>Pezizomycotina</taxon>
        <taxon>Sordariomycetes</taxon>
        <taxon>Hypocreomycetidae</taxon>
        <taxon>Hypocreales</taxon>
        <taxon>Ophiocordycipitaceae</taxon>
        <taxon>Hirsutella</taxon>
    </lineage>
</organism>
<feature type="region of interest" description="Disordered" evidence="6">
    <location>
        <begin position="1"/>
        <end position="39"/>
    </location>
</feature>
<feature type="compositionally biased region" description="Low complexity" evidence="6">
    <location>
        <begin position="511"/>
        <end position="522"/>
    </location>
</feature>
<feature type="compositionally biased region" description="Polar residues" evidence="6">
    <location>
        <begin position="229"/>
        <end position="242"/>
    </location>
</feature>
<dbReference type="Gene3D" id="3.20.200.10">
    <property type="entry name" value="MHCK/EF2 kinase"/>
    <property type="match status" value="1"/>
</dbReference>
<feature type="compositionally biased region" description="Polar residues" evidence="6">
    <location>
        <begin position="108"/>
        <end position="120"/>
    </location>
</feature>
<evidence type="ECO:0000313" key="9">
    <source>
        <dbReference type="Proteomes" id="UP000054481"/>
    </source>
</evidence>
<evidence type="ECO:0000256" key="2">
    <source>
        <dbReference type="ARBA" id="ARBA00022679"/>
    </source>
</evidence>
<evidence type="ECO:0000256" key="3">
    <source>
        <dbReference type="ARBA" id="ARBA00022741"/>
    </source>
</evidence>
<keyword evidence="3" id="KW-0547">Nucleotide-binding</keyword>